<dbReference type="PANTHER" id="PTHR34987">
    <property type="entry name" value="C, PUTATIVE (AFU_ORTHOLOGUE AFUA_3G02880)-RELATED"/>
    <property type="match status" value="1"/>
</dbReference>
<proteinExistence type="predicted"/>
<organism evidence="4 5">
    <name type="scientific">Talaromyces amestolkiae</name>
    <dbReference type="NCBI Taxonomy" id="1196081"/>
    <lineage>
        <taxon>Eukaryota</taxon>
        <taxon>Fungi</taxon>
        <taxon>Dikarya</taxon>
        <taxon>Ascomycota</taxon>
        <taxon>Pezizomycotina</taxon>
        <taxon>Eurotiomycetes</taxon>
        <taxon>Eurotiomycetidae</taxon>
        <taxon>Eurotiales</taxon>
        <taxon>Trichocomaceae</taxon>
        <taxon>Talaromyces</taxon>
        <taxon>Talaromyces sect. Talaromyces</taxon>
    </lineage>
</organism>
<dbReference type="CDD" id="cd12148">
    <property type="entry name" value="fungal_TF_MHR"/>
    <property type="match status" value="1"/>
</dbReference>
<dbReference type="PANTHER" id="PTHR34987:SF6">
    <property type="entry name" value="ALPHA-L-RHAMNOSIDASE SIX-HAIRPIN GLYCOSIDASE DOMAIN-CONTAINING PROTEIN"/>
    <property type="match status" value="1"/>
</dbReference>
<evidence type="ECO:0000256" key="1">
    <source>
        <dbReference type="ARBA" id="ARBA00023242"/>
    </source>
</evidence>
<dbReference type="GO" id="GO:0006351">
    <property type="term" value="P:DNA-templated transcription"/>
    <property type="evidence" value="ECO:0007669"/>
    <property type="project" value="InterPro"/>
</dbReference>
<dbReference type="GeneID" id="63798787"/>
<dbReference type="EMBL" id="MIKG01000025">
    <property type="protein sequence ID" value="RAO73561.1"/>
    <property type="molecule type" value="Genomic_DNA"/>
</dbReference>
<dbReference type="SUPFAM" id="SSF48208">
    <property type="entry name" value="Six-hairpin glycosidases"/>
    <property type="match status" value="1"/>
</dbReference>
<accession>A0A364LCV8</accession>
<gene>
    <name evidence="4" type="ORF">BHQ10_009573</name>
</gene>
<dbReference type="GO" id="GO:0003677">
    <property type="term" value="F:DNA binding"/>
    <property type="evidence" value="ECO:0007669"/>
    <property type="project" value="InterPro"/>
</dbReference>
<dbReference type="GO" id="GO:0005975">
    <property type="term" value="P:carbohydrate metabolic process"/>
    <property type="evidence" value="ECO:0007669"/>
    <property type="project" value="InterPro"/>
</dbReference>
<dbReference type="Gene3D" id="1.50.10.10">
    <property type="match status" value="1"/>
</dbReference>
<dbReference type="STRING" id="1196081.A0A364LCV8"/>
<dbReference type="OrthoDB" id="10036721at2759"/>
<dbReference type="GO" id="GO:0008270">
    <property type="term" value="F:zinc ion binding"/>
    <property type="evidence" value="ECO:0007669"/>
    <property type="project" value="InterPro"/>
</dbReference>
<evidence type="ECO:0000259" key="3">
    <source>
        <dbReference type="SMART" id="SM00906"/>
    </source>
</evidence>
<dbReference type="InterPro" id="IPR008928">
    <property type="entry name" value="6-hairpin_glycosidase_sf"/>
</dbReference>
<feature type="domain" description="Xylanolytic transcriptional activator regulatory" evidence="3">
    <location>
        <begin position="345"/>
        <end position="417"/>
    </location>
</feature>
<dbReference type="GO" id="GO:0003824">
    <property type="term" value="F:catalytic activity"/>
    <property type="evidence" value="ECO:0007669"/>
    <property type="project" value="UniProtKB-ARBA"/>
</dbReference>
<comment type="caution">
    <text evidence="4">The sequence shown here is derived from an EMBL/GenBank/DDBJ whole genome shotgun (WGS) entry which is preliminary data.</text>
</comment>
<dbReference type="InterPro" id="IPR007219">
    <property type="entry name" value="XnlR_reg_dom"/>
</dbReference>
<dbReference type="RefSeq" id="XP_040738075.1">
    <property type="nucleotide sequence ID" value="XM_040882503.1"/>
</dbReference>
<evidence type="ECO:0000313" key="4">
    <source>
        <dbReference type="EMBL" id="RAO73561.1"/>
    </source>
</evidence>
<dbReference type="Proteomes" id="UP000249363">
    <property type="component" value="Unassembled WGS sequence"/>
</dbReference>
<dbReference type="InterPro" id="IPR012341">
    <property type="entry name" value="6hp_glycosidase-like_sf"/>
</dbReference>
<keyword evidence="1" id="KW-0539">Nucleus</keyword>
<dbReference type="Pfam" id="PF04082">
    <property type="entry name" value="Fungal_trans"/>
    <property type="match status" value="1"/>
</dbReference>
<feature type="region of interest" description="Disordered" evidence="2">
    <location>
        <begin position="101"/>
        <end position="131"/>
    </location>
</feature>
<keyword evidence="5" id="KW-1185">Reference proteome</keyword>
<evidence type="ECO:0000256" key="2">
    <source>
        <dbReference type="SAM" id="MobiDB-lite"/>
    </source>
</evidence>
<sequence>MTAARTVPDSDSLPDAAADGAKRLDTKLYACTTCVQRKVKYRSTPPSQRRKRKSWAVDERYNHPANQVLLLDKLRAHEAALRSAGIPFSSFLDDWNTNELTEAKEEDDSGLEVVESSPSRETSLPDTGNPQVQMQANVSLNSSRAQRGLLLSEYGGKRYYDHGFIGIMGQEYRQSAEKSTGQPAVRPQSTEVTADMMAAAVLTDMPVSMPLHSNQQYHLQPTAATRMTYLSIFLDNVHPLTKIVHEPSVKQLVKDSLVDSSNTSITNTKNALLLSIYCCAVSSLTDGQCQSIFGVSQPGLLRSFQDSTRHALLEASFLKVPDLDLLRAHILLLTSMSHNSDHYASWILMGSAIRMAQSQGLHRDGTQFGLPSFEVEMRRRLWWYIVTLDARLTEIIGGESSLPSYIDTRLPSNLNDYDLTPDMPALPKPRTGATEMTFCLARYEIAAFLQERSNFRSQAQSSTYSLPVKKNEGEEKRGFSALESLLEEKYLRFCDPVVPIQLLATTMIRSTLCKLKQMAIHQLGRQTPEDGNPQQHPQSNDRMNRHAQNLEKRQRSFNLASRNLQYENLMHDNKSLHGYLWFADFHIPWGGPIYILKSLAYRPDWDDAMQTAWNQIEELYENHPEYIDSEKILHLIINGLTLKAWSAREAVLKEKRVMQGTQSAPPFILALQARNSHRPKYGGHVGGILTDHADMGFSDMVAALGLQLLGLTSAIPYSEYILAPSDRTLSPVSVYNINGTVDNAIALTTLGTGEATFSAGSNITYDYGKNIAGIASFVVSNFNASAAGEFIGVGFSESSLWISSYGSDATNNAGIDEIIWFAITGPGNYTVDFAHNRGGFRYLNLYHNSTGAVSLSSLTTYFNAAPSLQNYTGYFHADDDDKLNRVWYASAYTDQLCTIPSDQGNSLADLAASDPSGTTYWFSNSTLTNGSTALVDGAKRDKLIWPGDFGISVPAVFLSTNEVDTIKVSIQQLFAEQNAATGAMPYAASPIIEDPPNSAVSGITSVFSFTYHLHGLLGLYYYYKYTGDADFVAEQWNRFKFAMNYSLSYIDESGLAYIPVNNPDWLRNDMGYHNIEANSILVYTLKAGLTLAEVVADTSVTANWTSTITGIETAANQLLWDSAQGLYKDNENATIYPQDGNAWSIISGVANSTTAVTVSNSLRSRWGTYGAPAPEAGDTISPFISGYELQAHFLAGQPQNAIDLIRYMWADFMLDDPRMTNSTFIEGYDISGALHYPAYSDDARVSHAHGWSTGPLLALSSYVAGLQVLNSTDWIAYPRPGNLSAFEAGFELSYGSYASSIKVESDCTTYSLSTPQGTSGSIILDVPAYNAHITVTGAKKGFFWAQKVDAWTGGARPRGISFWGPQDSTSGTVEIDGVPGGDYTVSIRRA</sequence>
<dbReference type="SMART" id="SM00906">
    <property type="entry name" value="Fungal_trans"/>
    <property type="match status" value="1"/>
</dbReference>
<protein>
    <recommendedName>
        <fullName evidence="3">Xylanolytic transcriptional activator regulatory domain-containing protein</fullName>
    </recommendedName>
</protein>
<name>A0A364LCV8_TALAM</name>
<reference evidence="4 5" key="1">
    <citation type="journal article" date="2017" name="Biotechnol. Biofuels">
        <title>Differential beta-glucosidase expression as a function of carbon source availability in Talaromyces amestolkiae: a genomic and proteomic approach.</title>
        <authorList>
            <person name="de Eugenio L.I."/>
            <person name="Mendez-Liter J.A."/>
            <person name="Nieto-Dominguez M."/>
            <person name="Alonso L."/>
            <person name="Gil-Munoz J."/>
            <person name="Barriuso J."/>
            <person name="Prieto A."/>
            <person name="Martinez M.J."/>
        </authorList>
    </citation>
    <scope>NUCLEOTIDE SEQUENCE [LARGE SCALE GENOMIC DNA]</scope>
    <source>
        <strain evidence="4 5">CIB</strain>
    </source>
</reference>
<dbReference type="Pfam" id="PF17389">
    <property type="entry name" value="Bac_rhamnosid6H"/>
    <property type="match status" value="1"/>
</dbReference>
<evidence type="ECO:0000313" key="5">
    <source>
        <dbReference type="Proteomes" id="UP000249363"/>
    </source>
</evidence>
<dbReference type="InterPro" id="IPR035396">
    <property type="entry name" value="Bac_rhamnosid6H"/>
</dbReference>
<feature type="compositionally biased region" description="Polar residues" evidence="2">
    <location>
        <begin position="116"/>
        <end position="131"/>
    </location>
</feature>